<evidence type="ECO:0000313" key="3">
    <source>
        <dbReference type="EMBL" id="MDY5146482.1"/>
    </source>
</evidence>
<accession>A0AAW9HNT5</accession>
<gene>
    <name evidence="2" type="ORF">R6G74_06875</name>
    <name evidence="3" type="ORF">R6P33_05515</name>
</gene>
<dbReference type="PANTHER" id="PTHR43319:SF3">
    <property type="entry name" value="BETA-LACTAMASE-RELATED DOMAIN-CONTAINING PROTEIN"/>
    <property type="match status" value="1"/>
</dbReference>
<dbReference type="GO" id="GO:0016787">
    <property type="term" value="F:hydrolase activity"/>
    <property type="evidence" value="ECO:0007669"/>
    <property type="project" value="UniProtKB-KW"/>
</dbReference>
<dbReference type="InterPro" id="IPR012338">
    <property type="entry name" value="Beta-lactam/transpept-like"/>
</dbReference>
<keyword evidence="4" id="KW-1185">Reference proteome</keyword>
<dbReference type="PANTHER" id="PTHR43319">
    <property type="entry name" value="BETA-LACTAMASE-RELATED"/>
    <property type="match status" value="1"/>
</dbReference>
<dbReference type="SUPFAM" id="SSF56601">
    <property type="entry name" value="beta-lactamase/transpeptidase-like"/>
    <property type="match status" value="1"/>
</dbReference>
<keyword evidence="2" id="KW-0378">Hydrolase</keyword>
<dbReference type="GeneID" id="92813228"/>
<dbReference type="Pfam" id="PF00144">
    <property type="entry name" value="Beta-lactamase"/>
    <property type="match status" value="1"/>
</dbReference>
<evidence type="ECO:0000313" key="5">
    <source>
        <dbReference type="Proteomes" id="UP001288320"/>
    </source>
</evidence>
<comment type="caution">
    <text evidence="2">The sequence shown here is derived from an EMBL/GenBank/DDBJ whole genome shotgun (WGS) entry which is preliminary data.</text>
</comment>
<dbReference type="Proteomes" id="UP001284901">
    <property type="component" value="Unassembled WGS sequence"/>
</dbReference>
<evidence type="ECO:0000313" key="4">
    <source>
        <dbReference type="Proteomes" id="UP001284901"/>
    </source>
</evidence>
<sequence length="407" mass="43923">MTTFTQARDSIRGSYAPEFARVVDAFAASIATNQDRGGQIAVLWHGEPVVNIYGGWNPPAGANTGGGVADGAVVEDPIAERTPYPDNAVQLIFSQTKGLTGICFADCVARGLIDPDARVAEYWPEFAANGKEDIRVSQLASHSAGLPGFDHILPASALFDWDLITSELAAQAPRWEPGTKHGYHALSMGYLAGELVRRVSGLTPKHYLEENFRAPLNLSVWIGCPESERSRIAKHFWGPRTQGWGGALRQAQADPNSTTSYAYQSPKDTDSAITDPHFLDAEMPSINGHADALSLATLYAMFCDGRYARYDAELITAVSATRAEGFDEVLCDSTSRYGLVFQLGSQREPMLSRGSFGHNGRGGCLSFADPGTGISFSYVENQLSSEPLPQARVCRLLAAVRDSLELA</sequence>
<dbReference type="AlphaFoldDB" id="A0AAW9HNT5"/>
<feature type="domain" description="Beta-lactamase-related" evidence="1">
    <location>
        <begin position="31"/>
        <end position="387"/>
    </location>
</feature>
<dbReference type="Gene3D" id="3.40.710.10">
    <property type="entry name" value="DD-peptidase/beta-lactamase superfamily"/>
    <property type="match status" value="1"/>
</dbReference>
<proteinExistence type="predicted"/>
<evidence type="ECO:0000259" key="1">
    <source>
        <dbReference type="Pfam" id="PF00144"/>
    </source>
</evidence>
<dbReference type="EC" id="3.1.1.103" evidence="2"/>
<dbReference type="InterPro" id="IPR052907">
    <property type="entry name" value="Beta-lactamase/esterase"/>
</dbReference>
<dbReference type="InterPro" id="IPR001466">
    <property type="entry name" value="Beta-lactam-related"/>
</dbReference>
<name>A0AAW9HNT5_9ACTO</name>
<dbReference type="Proteomes" id="UP001288320">
    <property type="component" value="Unassembled WGS sequence"/>
</dbReference>
<evidence type="ECO:0000313" key="2">
    <source>
        <dbReference type="EMBL" id="MDY5141031.1"/>
    </source>
</evidence>
<organism evidence="2 5">
    <name type="scientific">Actinotignum timonense</name>
    <dbReference type="NCBI Taxonomy" id="1870995"/>
    <lineage>
        <taxon>Bacteria</taxon>
        <taxon>Bacillati</taxon>
        <taxon>Actinomycetota</taxon>
        <taxon>Actinomycetes</taxon>
        <taxon>Actinomycetales</taxon>
        <taxon>Actinomycetaceae</taxon>
        <taxon>Actinotignum</taxon>
    </lineage>
</organism>
<protein>
    <submittedName>
        <fullName evidence="2">Serine hydrolase domain-containing protein</fullName>
        <ecNumber evidence="2">3.1.1.103</ecNumber>
    </submittedName>
</protein>
<reference evidence="2 4" key="1">
    <citation type="submission" date="2023-10" db="EMBL/GenBank/DDBJ databases">
        <title>Whole Genome based description of the genera Actinobaculum and Actinotignum reveals a complex phylogenetic relationship within the species included in the genus Actinotignum.</title>
        <authorList>
            <person name="Jensen C.S."/>
            <person name="Dargis R."/>
            <person name="Kemp M."/>
            <person name="Christensen J.J."/>
        </authorList>
    </citation>
    <scope>NUCLEOTIDE SEQUENCE</scope>
    <source>
        <strain evidence="3 4">SLA_B089</strain>
        <strain evidence="2">SLA_B245</strain>
    </source>
</reference>
<dbReference type="EMBL" id="JAWNFY010000013">
    <property type="protein sequence ID" value="MDY5146482.1"/>
    <property type="molecule type" value="Genomic_DNA"/>
</dbReference>
<dbReference type="EMBL" id="JAWNFV010000014">
    <property type="protein sequence ID" value="MDY5141031.1"/>
    <property type="molecule type" value="Genomic_DNA"/>
</dbReference>
<dbReference type="RefSeq" id="WP_087070181.1">
    <property type="nucleotide sequence ID" value="NZ_CAUPFC010000013.1"/>
</dbReference>